<protein>
    <submittedName>
        <fullName evidence="1">Uncharacterized protein</fullName>
    </submittedName>
</protein>
<keyword evidence="2" id="KW-1185">Reference proteome</keyword>
<organism evidence="1 2">
    <name type="scientific">Lasiodiplodia mahajangana</name>
    <dbReference type="NCBI Taxonomy" id="1108764"/>
    <lineage>
        <taxon>Eukaryota</taxon>
        <taxon>Fungi</taxon>
        <taxon>Dikarya</taxon>
        <taxon>Ascomycota</taxon>
        <taxon>Pezizomycotina</taxon>
        <taxon>Dothideomycetes</taxon>
        <taxon>Dothideomycetes incertae sedis</taxon>
        <taxon>Botryosphaeriales</taxon>
        <taxon>Botryosphaeriaceae</taxon>
        <taxon>Lasiodiplodia</taxon>
    </lineage>
</organism>
<accession>A0ACC2JVW6</accession>
<evidence type="ECO:0000313" key="1">
    <source>
        <dbReference type="EMBL" id="KAJ8131413.1"/>
    </source>
</evidence>
<proteinExistence type="predicted"/>
<comment type="caution">
    <text evidence="1">The sequence shown here is derived from an EMBL/GenBank/DDBJ whole genome shotgun (WGS) entry which is preliminary data.</text>
</comment>
<dbReference type="EMBL" id="JAPUUL010000295">
    <property type="protein sequence ID" value="KAJ8131413.1"/>
    <property type="molecule type" value="Genomic_DNA"/>
</dbReference>
<dbReference type="Proteomes" id="UP001153332">
    <property type="component" value="Unassembled WGS sequence"/>
</dbReference>
<reference evidence="1" key="1">
    <citation type="submission" date="2022-12" db="EMBL/GenBank/DDBJ databases">
        <title>Genome Sequence of Lasiodiplodia mahajangana.</title>
        <authorList>
            <person name="Buettner E."/>
        </authorList>
    </citation>
    <scope>NUCLEOTIDE SEQUENCE</scope>
    <source>
        <strain evidence="1">VT137</strain>
    </source>
</reference>
<gene>
    <name evidence="1" type="ORF">O1611_g2208</name>
</gene>
<sequence>MQFLLFAELSPLKWIAALISFCFLPVLFKGVYNLYFHPLARVPGPFWARASGLVSYYYALRGDRHIWIWQQFEIYGNRVRVAPGIVLFRDPQAANEIYGNKSNVRRSPFYTALKRNMNENSTMNTIEVDLHANKRKLLNQSFSEKSTRAACAFIVKHVDRLHDIMVDKNDIMSEWSPPIDFSNALDAFAFDVMGDLSFDVPISLARLAAMVKAPRLRSAI</sequence>
<name>A0ACC2JVW6_9PEZI</name>
<evidence type="ECO:0000313" key="2">
    <source>
        <dbReference type="Proteomes" id="UP001153332"/>
    </source>
</evidence>